<protein>
    <submittedName>
        <fullName evidence="7">Transposase</fullName>
    </submittedName>
</protein>
<dbReference type="GO" id="GO:0003677">
    <property type="term" value="F:DNA binding"/>
    <property type="evidence" value="ECO:0007669"/>
    <property type="project" value="UniProtKB-KW"/>
</dbReference>
<sequence length="404" mass="45745">MIVLEFKAYGKASQFNAVDEALRTVQFIRNKALRFWMDGLGKSQYDLNKYCAVLAKKFPFVNQLNSMARQASSERAWSAIARFYDNCKKGKPGKKGFPSFQKDNRSVEYKSTGWKLAQNRKSIIFTDKKGIGRLKLKGTRDLHFYQTEQIKRVRLVKRADGYSVQFCVSVDRVETIEPSGKTIGLDVGLNNFYTDSNGEVVENPRFLRKSEKVLKRSQRRVSRKIKGSNNRSKARQVLGKRHLKISRQRKDHAVKLARCVVQSNDLVAYEDLRIQNMVKNHCLAKSINDASWYQFRCWVEYFGKVFKKVTVAVNPAYTSQDCFSCGTTVKKSLSTRTHLCRCGCVLDRDTNAAKNILASGLGTVGHTGTFMLDMSNALGESTPTLAEAILSEQVGSMIKESPSF</sequence>
<dbReference type="InterPro" id="IPR010095">
    <property type="entry name" value="Cas12f1-like_TNB"/>
</dbReference>
<dbReference type="GO" id="GO:0032196">
    <property type="term" value="P:transposition"/>
    <property type="evidence" value="ECO:0007669"/>
    <property type="project" value="UniProtKB-KW"/>
</dbReference>
<dbReference type="EMBL" id="MJGC01000099">
    <property type="protein sequence ID" value="OEJ73051.1"/>
    <property type="molecule type" value="Genomic_DNA"/>
</dbReference>
<organism evidence="7">
    <name type="scientific">Desertifilum tharense IPPAS B-1220</name>
    <dbReference type="NCBI Taxonomy" id="1781255"/>
    <lineage>
        <taxon>Bacteria</taxon>
        <taxon>Bacillati</taxon>
        <taxon>Cyanobacteriota</taxon>
        <taxon>Cyanophyceae</taxon>
        <taxon>Desertifilales</taxon>
        <taxon>Desertifilaceae</taxon>
        <taxon>Desertifilum</taxon>
    </lineage>
</organism>
<feature type="domain" description="Probable transposase IS891/IS1136/IS1341" evidence="5">
    <location>
        <begin position="165"/>
        <end position="280"/>
    </location>
</feature>
<dbReference type="RefSeq" id="WP_069969193.1">
    <property type="nucleotide sequence ID" value="NZ_CM124774.1"/>
</dbReference>
<dbReference type="Pfam" id="PF07282">
    <property type="entry name" value="Cas12f1-like_TNB"/>
    <property type="match status" value="1"/>
</dbReference>
<dbReference type="NCBIfam" id="NF040570">
    <property type="entry name" value="guided_TnpB"/>
    <property type="match status" value="1"/>
</dbReference>
<dbReference type="InterPro" id="IPR001959">
    <property type="entry name" value="Transposase"/>
</dbReference>
<keyword evidence="4" id="KW-0233">DNA recombination</keyword>
<keyword evidence="2" id="KW-0815">Transposition</keyword>
<dbReference type="STRING" id="1781255.BH720_21085"/>
<dbReference type="GO" id="GO:0006310">
    <property type="term" value="P:DNA recombination"/>
    <property type="evidence" value="ECO:0007669"/>
    <property type="project" value="UniProtKB-KW"/>
</dbReference>
<accession>A0A1E5QEM0</accession>
<evidence type="ECO:0000259" key="6">
    <source>
        <dbReference type="Pfam" id="PF07282"/>
    </source>
</evidence>
<gene>
    <name evidence="7" type="ORF">BH720_21085</name>
</gene>
<feature type="domain" description="Cas12f1-like TNB" evidence="6">
    <location>
        <begin position="292"/>
        <end position="356"/>
    </location>
</feature>
<evidence type="ECO:0000256" key="2">
    <source>
        <dbReference type="ARBA" id="ARBA00022578"/>
    </source>
</evidence>
<dbReference type="AlphaFoldDB" id="A0A1E5QEM0"/>
<comment type="caution">
    <text evidence="7">The sequence shown here is derived from an EMBL/GenBank/DDBJ whole genome shotgun (WGS) entry which is preliminary data.</text>
</comment>
<dbReference type="Pfam" id="PF01385">
    <property type="entry name" value="OrfB_IS605"/>
    <property type="match status" value="1"/>
</dbReference>
<evidence type="ECO:0000313" key="7">
    <source>
        <dbReference type="EMBL" id="OEJ73051.1"/>
    </source>
</evidence>
<reference evidence="7" key="1">
    <citation type="submission" date="2016-09" db="EMBL/GenBank/DDBJ databases">
        <title>Draft genome of thermotolerant cyanobacterium Desertifilum sp. strain IPPAS B-1220.</title>
        <authorList>
            <person name="Sinetova M.A."/>
            <person name="Bolakhan K."/>
            <person name="Zayadan B.K."/>
            <person name="Mironov K.S."/>
            <person name="Ustinova V."/>
            <person name="Kupriyanova E.V."/>
            <person name="Sidorov R.A."/>
            <person name="Skrypnik A.N."/>
            <person name="Gogoleva N.E."/>
            <person name="Gogolev Y.V."/>
            <person name="Los D.A."/>
        </authorList>
    </citation>
    <scope>NUCLEOTIDE SEQUENCE [LARGE SCALE GENOMIC DNA]</scope>
    <source>
        <strain evidence="7">IPPAS B-1220</strain>
    </source>
</reference>
<evidence type="ECO:0000259" key="5">
    <source>
        <dbReference type="Pfam" id="PF01385"/>
    </source>
</evidence>
<dbReference type="OrthoDB" id="435395at2"/>
<name>A0A1E5QEM0_9CYAN</name>
<comment type="similarity">
    <text evidence="1">In the C-terminal section; belongs to the transposase 35 family.</text>
</comment>
<evidence type="ECO:0000256" key="3">
    <source>
        <dbReference type="ARBA" id="ARBA00023125"/>
    </source>
</evidence>
<evidence type="ECO:0000256" key="4">
    <source>
        <dbReference type="ARBA" id="ARBA00023172"/>
    </source>
</evidence>
<evidence type="ECO:0000256" key="1">
    <source>
        <dbReference type="ARBA" id="ARBA00008761"/>
    </source>
</evidence>
<proteinExistence type="inferred from homology"/>
<keyword evidence="3" id="KW-0238">DNA-binding</keyword>